<organism evidence="2 3">
    <name type="scientific">Opitutus terrae (strain DSM 11246 / JCM 15787 / PB90-1)</name>
    <dbReference type="NCBI Taxonomy" id="452637"/>
    <lineage>
        <taxon>Bacteria</taxon>
        <taxon>Pseudomonadati</taxon>
        <taxon>Verrucomicrobiota</taxon>
        <taxon>Opitutia</taxon>
        <taxon>Opitutales</taxon>
        <taxon>Opitutaceae</taxon>
        <taxon>Opitutus</taxon>
    </lineage>
</organism>
<reference evidence="2 3" key="1">
    <citation type="journal article" date="2011" name="J. Bacteriol.">
        <title>Genome sequence of the verrucomicrobium Opitutus terrae PB90-1, an abundant inhabitant of rice paddy soil ecosystems.</title>
        <authorList>
            <person name="van Passel M.W."/>
            <person name="Kant R."/>
            <person name="Palva A."/>
            <person name="Copeland A."/>
            <person name="Lucas S."/>
            <person name="Lapidus A."/>
            <person name="Glavina del Rio T."/>
            <person name="Pitluck S."/>
            <person name="Goltsman E."/>
            <person name="Clum A."/>
            <person name="Sun H."/>
            <person name="Schmutz J."/>
            <person name="Larimer F.W."/>
            <person name="Land M.L."/>
            <person name="Hauser L."/>
            <person name="Kyrpides N."/>
            <person name="Mikhailova N."/>
            <person name="Richardson P.P."/>
            <person name="Janssen P.H."/>
            <person name="de Vos W.M."/>
            <person name="Smidt H."/>
        </authorList>
    </citation>
    <scope>NUCLEOTIDE SEQUENCE [LARGE SCALE GENOMIC DNA]</scope>
    <source>
        <strain evidence="3">DSM 11246 / JCM 15787 / PB90-1</strain>
    </source>
</reference>
<dbReference type="AlphaFoldDB" id="B1ZWD3"/>
<dbReference type="KEGG" id="ote:Oter_3608"/>
<dbReference type="HOGENOM" id="CLU_1990396_0_0_0"/>
<dbReference type="RefSeq" id="WP_012376414.1">
    <property type="nucleotide sequence ID" value="NC_010571.1"/>
</dbReference>
<dbReference type="STRING" id="452637.Oter_3608"/>
<feature type="signal peptide" evidence="1">
    <location>
        <begin position="1"/>
        <end position="20"/>
    </location>
</feature>
<evidence type="ECO:0000256" key="1">
    <source>
        <dbReference type="SAM" id="SignalP"/>
    </source>
</evidence>
<protein>
    <submittedName>
        <fullName evidence="2">Uncharacterized protein</fullName>
    </submittedName>
</protein>
<gene>
    <name evidence="2" type="ordered locus">Oter_3608</name>
</gene>
<proteinExistence type="predicted"/>
<accession>B1ZWD3</accession>
<evidence type="ECO:0000313" key="2">
    <source>
        <dbReference type="EMBL" id="ACB76885.1"/>
    </source>
</evidence>
<keyword evidence="3" id="KW-1185">Reference proteome</keyword>
<evidence type="ECO:0000313" key="3">
    <source>
        <dbReference type="Proteomes" id="UP000007013"/>
    </source>
</evidence>
<name>B1ZWD3_OPITP</name>
<feature type="chain" id="PRO_5002772172" evidence="1">
    <location>
        <begin position="21"/>
        <end position="125"/>
    </location>
</feature>
<dbReference type="EMBL" id="CP001032">
    <property type="protein sequence ID" value="ACB76885.1"/>
    <property type="molecule type" value="Genomic_DNA"/>
</dbReference>
<dbReference type="Proteomes" id="UP000007013">
    <property type="component" value="Chromosome"/>
</dbReference>
<keyword evidence="1" id="KW-0732">Signal</keyword>
<sequence length="125" mass="13451">MKSRLLLLLVVIGLCSSLAAAEQAAYPRISLVGPGAGKTPVNRDQFIILVVEGPYISHEANPLPEKGAVEYINDLLKAKKVSYLAVYTREGVKYGDVVKAIDLLRKTDATEIGVSMIEAPAGREL</sequence>